<dbReference type="PANTHER" id="PTHR46880">
    <property type="entry name" value="RAS-ASSOCIATING DOMAIN-CONTAINING PROTEIN"/>
    <property type="match status" value="1"/>
</dbReference>
<sequence length="160" mass="18168">MKRIKTDWRASLNNDSLNSLMCITLESPNIAEFNPEKAVELWMASGSRRKRLHHGQQAKKTTKSAAEGKEREMEEDEIREMSQSEGDEGGRQEEGEKDREVEEGDDEDEDAHEEELSLLESLSAGLDDDDFAGLKKADPSCFRFFNIEEDDDDDLALGRL</sequence>
<keyword evidence="3" id="KW-1185">Reference proteome</keyword>
<comment type="caution">
    <text evidence="2">The sequence shown here is derived from an EMBL/GenBank/DDBJ whole genome shotgun (WGS) entry which is preliminary data.</text>
</comment>
<name>A0ABD0J421_9CAEN</name>
<feature type="compositionally biased region" description="Basic and acidic residues" evidence="1">
    <location>
        <begin position="88"/>
        <end position="100"/>
    </location>
</feature>
<gene>
    <name evidence="2" type="ORF">BaRGS_00039186</name>
</gene>
<proteinExistence type="predicted"/>
<organism evidence="2 3">
    <name type="scientific">Batillaria attramentaria</name>
    <dbReference type="NCBI Taxonomy" id="370345"/>
    <lineage>
        <taxon>Eukaryota</taxon>
        <taxon>Metazoa</taxon>
        <taxon>Spiralia</taxon>
        <taxon>Lophotrochozoa</taxon>
        <taxon>Mollusca</taxon>
        <taxon>Gastropoda</taxon>
        <taxon>Caenogastropoda</taxon>
        <taxon>Sorbeoconcha</taxon>
        <taxon>Cerithioidea</taxon>
        <taxon>Batillariidae</taxon>
        <taxon>Batillaria</taxon>
    </lineage>
</organism>
<evidence type="ECO:0000313" key="2">
    <source>
        <dbReference type="EMBL" id="KAK7457942.1"/>
    </source>
</evidence>
<evidence type="ECO:0000256" key="1">
    <source>
        <dbReference type="SAM" id="MobiDB-lite"/>
    </source>
</evidence>
<feature type="compositionally biased region" description="Acidic residues" evidence="1">
    <location>
        <begin position="101"/>
        <end position="117"/>
    </location>
</feature>
<feature type="region of interest" description="Disordered" evidence="1">
    <location>
        <begin position="45"/>
        <end position="132"/>
    </location>
</feature>
<dbReference type="EMBL" id="JACVVK020000669">
    <property type="protein sequence ID" value="KAK7457942.1"/>
    <property type="molecule type" value="Genomic_DNA"/>
</dbReference>
<dbReference type="PANTHER" id="PTHR46880:SF5">
    <property type="entry name" value="DUF4371 DOMAIN-CONTAINING PROTEIN"/>
    <property type="match status" value="1"/>
</dbReference>
<protein>
    <submittedName>
        <fullName evidence="2">Uncharacterized protein</fullName>
    </submittedName>
</protein>
<dbReference type="Proteomes" id="UP001519460">
    <property type="component" value="Unassembled WGS sequence"/>
</dbReference>
<evidence type="ECO:0000313" key="3">
    <source>
        <dbReference type="Proteomes" id="UP001519460"/>
    </source>
</evidence>
<dbReference type="AlphaFoldDB" id="A0ABD0J421"/>
<reference evidence="2 3" key="1">
    <citation type="journal article" date="2023" name="Sci. Data">
        <title>Genome assembly of the Korean intertidal mud-creeper Batillaria attramentaria.</title>
        <authorList>
            <person name="Patra A.K."/>
            <person name="Ho P.T."/>
            <person name="Jun S."/>
            <person name="Lee S.J."/>
            <person name="Kim Y."/>
            <person name="Won Y.J."/>
        </authorList>
    </citation>
    <scope>NUCLEOTIDE SEQUENCE [LARGE SCALE GENOMIC DNA]</scope>
    <source>
        <strain evidence="2">Wonlab-2016</strain>
    </source>
</reference>
<feature type="compositionally biased region" description="Basic residues" evidence="1">
    <location>
        <begin position="47"/>
        <end position="62"/>
    </location>
</feature>
<accession>A0ABD0J421</accession>